<evidence type="ECO:0000313" key="2">
    <source>
        <dbReference type="EMBL" id="RKD31549.1"/>
    </source>
</evidence>
<dbReference type="InterPro" id="IPR006083">
    <property type="entry name" value="PRK/URK"/>
</dbReference>
<dbReference type="Proteomes" id="UP000284177">
    <property type="component" value="Unassembled WGS sequence"/>
</dbReference>
<dbReference type="SUPFAM" id="SSF55186">
    <property type="entry name" value="ThrRS/AlaRS common domain"/>
    <property type="match status" value="1"/>
</dbReference>
<dbReference type="RefSeq" id="WP_183108795.1">
    <property type="nucleotide sequence ID" value="NZ_MCIB01000017.1"/>
</dbReference>
<gene>
    <name evidence="2" type="ORF">BET03_12330</name>
</gene>
<dbReference type="EMBL" id="MCIB01000017">
    <property type="protein sequence ID" value="RKD31549.1"/>
    <property type="molecule type" value="Genomic_DNA"/>
</dbReference>
<dbReference type="InterPro" id="IPR003593">
    <property type="entry name" value="AAA+_ATPase"/>
</dbReference>
<comment type="caution">
    <text evidence="2">The sequence shown here is derived from an EMBL/GenBank/DDBJ whole genome shotgun (WGS) entry which is preliminary data.</text>
</comment>
<dbReference type="SUPFAM" id="SSF52540">
    <property type="entry name" value="P-loop containing nucleoside triphosphate hydrolases"/>
    <property type="match status" value="1"/>
</dbReference>
<dbReference type="GO" id="GO:0005524">
    <property type="term" value="F:ATP binding"/>
    <property type="evidence" value="ECO:0007669"/>
    <property type="project" value="InterPro"/>
</dbReference>
<dbReference type="AlphaFoldDB" id="A0A419T292"/>
<dbReference type="InterPro" id="IPR018163">
    <property type="entry name" value="Thr/Ala-tRNA-synth_IIc_edit"/>
</dbReference>
<feature type="domain" description="AAA+ ATPase" evidence="1">
    <location>
        <begin position="290"/>
        <end position="451"/>
    </location>
</feature>
<dbReference type="PANTHER" id="PTHR10285">
    <property type="entry name" value="URIDINE KINASE"/>
    <property type="match status" value="1"/>
</dbReference>
<accession>A0A419T292</accession>
<protein>
    <recommendedName>
        <fullName evidence="1">AAA+ ATPase domain-containing protein</fullName>
    </recommendedName>
</protein>
<dbReference type="SMART" id="SM00382">
    <property type="entry name" value="AAA"/>
    <property type="match status" value="1"/>
</dbReference>
<keyword evidence="3" id="KW-1185">Reference proteome</keyword>
<proteinExistence type="predicted"/>
<dbReference type="Gene3D" id="3.40.50.300">
    <property type="entry name" value="P-loop containing nucleotide triphosphate hydrolases"/>
    <property type="match status" value="1"/>
</dbReference>
<evidence type="ECO:0000313" key="3">
    <source>
        <dbReference type="Proteomes" id="UP000284177"/>
    </source>
</evidence>
<reference evidence="2 3" key="1">
    <citation type="submission" date="2016-08" db="EMBL/GenBank/DDBJ databases">
        <title>Novel Firmicutes and Novel Genomes.</title>
        <authorList>
            <person name="Poppleton D.I."/>
            <person name="Gribaldo S."/>
        </authorList>
    </citation>
    <scope>NUCLEOTIDE SEQUENCE [LARGE SCALE GENOMIC DNA]</scope>
    <source>
        <strain evidence="2 3">CTT3</strain>
    </source>
</reference>
<dbReference type="Pfam" id="PF00485">
    <property type="entry name" value="PRK"/>
    <property type="match status" value="1"/>
</dbReference>
<dbReference type="GO" id="GO:0016301">
    <property type="term" value="F:kinase activity"/>
    <property type="evidence" value="ECO:0007669"/>
    <property type="project" value="InterPro"/>
</dbReference>
<name>A0A419T292_9FIRM</name>
<dbReference type="Gene3D" id="3.30.980.10">
    <property type="entry name" value="Threonyl-trna Synthetase, Chain A, domain 2"/>
    <property type="match status" value="1"/>
</dbReference>
<evidence type="ECO:0000259" key="1">
    <source>
        <dbReference type="SMART" id="SM00382"/>
    </source>
</evidence>
<sequence length="558" mass="65418">MGKKNEEIKVNITEFGELKVNKGTKLINILNKINKEIDSSQYVAARFNNEIKHLEHEIKDKGDIEFLDITDRDGLRIYVRTLCLIYIKACKELFDNCTVTIEHSLSKGLYTEIHNNKKIGLRDVKKIKNKMKEIIERDIKIYRESISKEEARKIFKKQDMEDKLKLLKYKNEPNIHVYKLEDYYDTFYGYLAPSTGYIKEFDLKYYHPGIILQFPRKESNFKIPKFEEQNKLAKIFRESEKWGEILDVGYVASLNEKIEKKTIKDIIMVSEALHEKKIAYIADKICEDDNIRVILIAGPSSSGKTTFAQRLATQLKVNGKRPIPISIDDYFVNRDETPLDEEGNYDFESLYAVDIDKLNEDLIKLMEGVEVELPKYNFLKGKREYTGNVIKLDKNQPIIIEGIHGLNDKLTREIPQNNKFKIYVSALTQLNIDSHNRIPTTDTRLIRRIVRDSKYRGHDALKTLSLWESVRRGEENNIFPFQEKADVMFNSALVYELAVLKKYAEPLLRNIDRSSQYYSESKRILKFLGYFKDLDCEEYIPRNSIIREFIGGSLFREE</sequence>
<dbReference type="InterPro" id="IPR027417">
    <property type="entry name" value="P-loop_NTPase"/>
</dbReference>
<dbReference type="CDD" id="cd02028">
    <property type="entry name" value="UMPK_like"/>
    <property type="match status" value="1"/>
</dbReference>
<organism evidence="2 3">
    <name type="scientific">Thermohalobacter berrensis</name>
    <dbReference type="NCBI Taxonomy" id="99594"/>
    <lineage>
        <taxon>Bacteria</taxon>
        <taxon>Bacillati</taxon>
        <taxon>Bacillota</taxon>
        <taxon>Tissierellia</taxon>
        <taxon>Tissierellales</taxon>
        <taxon>Thermohalobacteraceae</taxon>
        <taxon>Thermohalobacter</taxon>
    </lineage>
</organism>